<reference evidence="3" key="1">
    <citation type="submission" date="2016-10" db="EMBL/GenBank/DDBJ databases">
        <authorList>
            <person name="Varghese N."/>
            <person name="Submissions S."/>
        </authorList>
    </citation>
    <scope>NUCLEOTIDE SEQUENCE [LARGE SCALE GENOMIC DNA]</scope>
    <source>
        <strain evidence="3">DSM 24204</strain>
    </source>
</reference>
<dbReference type="Proteomes" id="UP000198883">
    <property type="component" value="Unassembled WGS sequence"/>
</dbReference>
<gene>
    <name evidence="2" type="ORF">SAMN05444853_13314</name>
</gene>
<feature type="transmembrane region" description="Helical" evidence="1">
    <location>
        <begin position="12"/>
        <end position="33"/>
    </location>
</feature>
<organism evidence="2 3">
    <name type="scientific">Phocoenobacter skyensis</name>
    <dbReference type="NCBI Taxonomy" id="97481"/>
    <lineage>
        <taxon>Bacteria</taxon>
        <taxon>Pseudomonadati</taxon>
        <taxon>Pseudomonadota</taxon>
        <taxon>Gammaproteobacteria</taxon>
        <taxon>Pasteurellales</taxon>
        <taxon>Pasteurellaceae</taxon>
        <taxon>Phocoenobacter</taxon>
    </lineage>
</organism>
<accession>A0A1H7ZYB3</accession>
<evidence type="ECO:0000313" key="2">
    <source>
        <dbReference type="EMBL" id="SEM63652.1"/>
    </source>
</evidence>
<dbReference type="AlphaFoldDB" id="A0A1H7ZYB3"/>
<keyword evidence="1" id="KW-1133">Transmembrane helix</keyword>
<evidence type="ECO:0000256" key="1">
    <source>
        <dbReference type="SAM" id="Phobius"/>
    </source>
</evidence>
<keyword evidence="1" id="KW-0812">Transmembrane</keyword>
<dbReference type="EMBL" id="FOBN01000033">
    <property type="protein sequence ID" value="SEM63652.1"/>
    <property type="molecule type" value="Genomic_DNA"/>
</dbReference>
<keyword evidence="1" id="KW-0472">Membrane</keyword>
<dbReference type="STRING" id="97481.SAMN05444853_13314"/>
<proteinExistence type="predicted"/>
<evidence type="ECO:0000313" key="3">
    <source>
        <dbReference type="Proteomes" id="UP000198883"/>
    </source>
</evidence>
<sequence>MSEKGADRAGIILAIAGLITGLLFGIAAIIYALGTY</sequence>
<protein>
    <submittedName>
        <fullName evidence="2">Uncharacterized protein</fullName>
    </submittedName>
</protein>
<name>A0A1H7ZYB3_9PAST</name>